<dbReference type="PANTHER" id="PTHR24148">
    <property type="entry name" value="ANKYRIN REPEAT DOMAIN-CONTAINING PROTEIN 39 HOMOLOG-RELATED"/>
    <property type="match status" value="1"/>
</dbReference>
<evidence type="ECO:0000259" key="1">
    <source>
        <dbReference type="Pfam" id="PF06985"/>
    </source>
</evidence>
<dbReference type="Proteomes" id="UP000800235">
    <property type="component" value="Unassembled WGS sequence"/>
</dbReference>
<dbReference type="PANTHER" id="PTHR24148:SF73">
    <property type="entry name" value="HET DOMAIN PROTEIN (AFU_ORTHOLOGUE AFUA_8G01020)"/>
    <property type="match status" value="1"/>
</dbReference>
<dbReference type="OrthoDB" id="4850726at2759"/>
<dbReference type="InterPro" id="IPR052895">
    <property type="entry name" value="HetReg/Transcr_Mod"/>
</dbReference>
<reference evidence="2" key="1">
    <citation type="journal article" date="2020" name="Stud. Mycol.">
        <title>101 Dothideomycetes genomes: a test case for predicting lifestyles and emergence of pathogens.</title>
        <authorList>
            <person name="Haridas S."/>
            <person name="Albert R."/>
            <person name="Binder M."/>
            <person name="Bloem J."/>
            <person name="Labutti K."/>
            <person name="Salamov A."/>
            <person name="Andreopoulos B."/>
            <person name="Baker S."/>
            <person name="Barry K."/>
            <person name="Bills G."/>
            <person name="Bluhm B."/>
            <person name="Cannon C."/>
            <person name="Castanera R."/>
            <person name="Culley D."/>
            <person name="Daum C."/>
            <person name="Ezra D."/>
            <person name="Gonzalez J."/>
            <person name="Henrissat B."/>
            <person name="Kuo A."/>
            <person name="Liang C."/>
            <person name="Lipzen A."/>
            <person name="Lutzoni F."/>
            <person name="Magnuson J."/>
            <person name="Mondo S."/>
            <person name="Nolan M."/>
            <person name="Ohm R."/>
            <person name="Pangilinan J."/>
            <person name="Park H.-J."/>
            <person name="Ramirez L."/>
            <person name="Alfaro M."/>
            <person name="Sun H."/>
            <person name="Tritt A."/>
            <person name="Yoshinaga Y."/>
            <person name="Zwiers L.-H."/>
            <person name="Turgeon B."/>
            <person name="Goodwin S."/>
            <person name="Spatafora J."/>
            <person name="Crous P."/>
            <person name="Grigoriev I."/>
        </authorList>
    </citation>
    <scope>NUCLEOTIDE SEQUENCE</scope>
    <source>
        <strain evidence="2">CBS 130266</strain>
    </source>
</reference>
<evidence type="ECO:0000313" key="3">
    <source>
        <dbReference type="Proteomes" id="UP000800235"/>
    </source>
</evidence>
<proteinExistence type="predicted"/>
<organism evidence="2 3">
    <name type="scientific">Tothia fuscella</name>
    <dbReference type="NCBI Taxonomy" id="1048955"/>
    <lineage>
        <taxon>Eukaryota</taxon>
        <taxon>Fungi</taxon>
        <taxon>Dikarya</taxon>
        <taxon>Ascomycota</taxon>
        <taxon>Pezizomycotina</taxon>
        <taxon>Dothideomycetes</taxon>
        <taxon>Pleosporomycetidae</taxon>
        <taxon>Venturiales</taxon>
        <taxon>Cylindrosympodiaceae</taxon>
        <taxon>Tothia</taxon>
    </lineage>
</organism>
<feature type="domain" description="Heterokaryon incompatibility" evidence="1">
    <location>
        <begin position="99"/>
        <end position="238"/>
    </location>
</feature>
<gene>
    <name evidence="2" type="ORF">EJ08DRAFT_686883</name>
</gene>
<comment type="caution">
    <text evidence="2">The sequence shown here is derived from an EMBL/GenBank/DDBJ whole genome shotgun (WGS) entry which is preliminary data.</text>
</comment>
<dbReference type="AlphaFoldDB" id="A0A9P4U0F8"/>
<protein>
    <recommendedName>
        <fullName evidence="1">Heterokaryon incompatibility domain-containing protein</fullName>
    </recommendedName>
</protein>
<name>A0A9P4U0F8_9PEZI</name>
<keyword evidence="3" id="KW-1185">Reference proteome</keyword>
<dbReference type="EMBL" id="MU007026">
    <property type="protein sequence ID" value="KAF2432411.1"/>
    <property type="molecule type" value="Genomic_DNA"/>
</dbReference>
<dbReference type="Pfam" id="PF06985">
    <property type="entry name" value="HET"/>
    <property type="match status" value="1"/>
</dbReference>
<dbReference type="InterPro" id="IPR010730">
    <property type="entry name" value="HET"/>
</dbReference>
<evidence type="ECO:0000313" key="2">
    <source>
        <dbReference type="EMBL" id="KAF2432411.1"/>
    </source>
</evidence>
<sequence>MYRLYYPLNHENQEIRLLTLLPISRLKDIVHCTVTTHSLVHFSQGCLTYLEGENDRARTDRRTASEWMARRTMPGWEDLAPLQRVNRTRPPSYLHRFDARQTSEIVLNGRTTKVSSNLVGALRQFSKESEFEDGFKLWGDAICINQADLEERAIHFQRMREIYGSAWVVVGWLGDEADQSSSAILLLKDLAKFSNAENPTALGRYLQLEPHFLGKGCWLALEELINREYWYRLWIIQEVVMGATATWIRCGSAYVDWSIFCEGIAFLQEHLWLVKDSLLQQEASESGSKNAKQTWATTSLHLIHQDLSLLSHREEEGGGWPSFGRLLDISNCGVCTDPRDKVYALIGLMPPEVQALLDPDYNADPAEIYSSTASIFIQAFNTLDPLREGNPWGPTGNSSWAADWQWRGRLRWSRTENRLWLPAYLFPQNDSYESTYTPYRASGEMKADPLFESNGKLLTCTGFVLDSVSGLAARGKGYFSWVKRSTANPQGWNSAYGSFEETSEALWRTMLVDRVEGRKRASPLHAVILNLPSTFETAENQFVSRGWTWLAGLRWYYFRWEAFQSANREFVMGHYRFGDFFSDVIPVDASEHDMTERRFMTTAKGHFGWAPDNIFGNEHDQTRVGDLIAIIFGCATPIIIRPKGAHFQVLGEAYLHGFMDGEALENLASGDFQCRKFTFS</sequence>
<accession>A0A9P4U0F8</accession>